<dbReference type="Gene3D" id="3.50.50.60">
    <property type="entry name" value="FAD/NAD(P)-binding domain"/>
    <property type="match status" value="1"/>
</dbReference>
<evidence type="ECO:0000256" key="1">
    <source>
        <dbReference type="SAM" id="SignalP"/>
    </source>
</evidence>
<dbReference type="Gene3D" id="3.90.660.10">
    <property type="match status" value="1"/>
</dbReference>
<reference evidence="3" key="1">
    <citation type="submission" date="2020-12" db="EMBL/GenBank/DDBJ databases">
        <title>Metabolic potential, ecology and presence of endohyphal bacteria is reflected in genomic diversity of Mucoromycotina.</title>
        <authorList>
            <person name="Muszewska A."/>
            <person name="Okrasinska A."/>
            <person name="Steczkiewicz K."/>
            <person name="Drgas O."/>
            <person name="Orlowska M."/>
            <person name="Perlinska-Lenart U."/>
            <person name="Aleksandrzak-Piekarczyk T."/>
            <person name="Szatraj K."/>
            <person name="Zielenkiewicz U."/>
            <person name="Pilsyk S."/>
            <person name="Malc E."/>
            <person name="Mieczkowski P."/>
            <person name="Kruszewska J.S."/>
            <person name="Biernat P."/>
            <person name="Pawlowska J."/>
        </authorList>
    </citation>
    <scope>NUCLEOTIDE SEQUENCE</scope>
    <source>
        <strain evidence="3">WA0000051536</strain>
    </source>
</reference>
<dbReference type="AlphaFoldDB" id="A0A8H7Q930"/>
<dbReference type="Gene3D" id="1.20.1440.240">
    <property type="match status" value="1"/>
</dbReference>
<dbReference type="InterPro" id="IPR036188">
    <property type="entry name" value="FAD/NAD-bd_sf"/>
</dbReference>
<dbReference type="GO" id="GO:0009063">
    <property type="term" value="P:amino acid catabolic process"/>
    <property type="evidence" value="ECO:0007669"/>
    <property type="project" value="TreeGrafter"/>
</dbReference>
<evidence type="ECO:0000313" key="4">
    <source>
        <dbReference type="Proteomes" id="UP000612746"/>
    </source>
</evidence>
<dbReference type="PANTHER" id="PTHR10742">
    <property type="entry name" value="FLAVIN MONOAMINE OXIDASE"/>
    <property type="match status" value="1"/>
</dbReference>
<feature type="domain" description="Amine oxidase" evidence="2">
    <location>
        <begin position="169"/>
        <end position="629"/>
    </location>
</feature>
<dbReference type="InterPro" id="IPR050281">
    <property type="entry name" value="Flavin_monoamine_oxidase"/>
</dbReference>
<dbReference type="Pfam" id="PF01593">
    <property type="entry name" value="Amino_oxidase"/>
    <property type="match status" value="1"/>
</dbReference>
<dbReference type="InterPro" id="IPR002937">
    <property type="entry name" value="Amino_oxidase"/>
</dbReference>
<comment type="caution">
    <text evidence="3">The sequence shown here is derived from an EMBL/GenBank/DDBJ whole genome shotgun (WGS) entry which is preliminary data.</text>
</comment>
<feature type="signal peptide" evidence="1">
    <location>
        <begin position="1"/>
        <end position="20"/>
    </location>
</feature>
<keyword evidence="1" id="KW-0732">Signal</keyword>
<dbReference type="PANTHER" id="PTHR10742:SF342">
    <property type="entry name" value="AMINE OXIDASE"/>
    <property type="match status" value="1"/>
</dbReference>
<dbReference type="GO" id="GO:0001716">
    <property type="term" value="F:L-amino-acid oxidase activity"/>
    <property type="evidence" value="ECO:0007669"/>
    <property type="project" value="TreeGrafter"/>
</dbReference>
<proteinExistence type="predicted"/>
<dbReference type="EMBL" id="JAEPRA010000002">
    <property type="protein sequence ID" value="KAG2188103.1"/>
    <property type="molecule type" value="Genomic_DNA"/>
</dbReference>
<dbReference type="SUPFAM" id="SSF54373">
    <property type="entry name" value="FAD-linked reductases, C-terminal domain"/>
    <property type="match status" value="1"/>
</dbReference>
<gene>
    <name evidence="3" type="ORF">INT44_000854</name>
</gene>
<accession>A0A8H7Q930</accession>
<dbReference type="Proteomes" id="UP000612746">
    <property type="component" value="Unassembled WGS sequence"/>
</dbReference>
<protein>
    <recommendedName>
        <fullName evidence="2">Amine oxidase domain-containing protein</fullName>
    </recommendedName>
</protein>
<sequence>MVHKAASLFLLAASALQALAYPATSSSVQVSINTPLQADSLLNIHLDYAPKASPEDLTITLATCDSDAATHEVGTVNVTADYQPKKLIWHVPADVHGSEFCFQAWSGSTLVGQSEPLVGTKKVSKRGHPEMAGMFFDAVEYHKKNLAKRKTIAAKDKKDTKIGIVGAGMSGLFSGYLLDSAGFHNYEIIEANDRLGGRVHTAYFGKPSDYTYQEMGPMRFPIEWVYENKTLPVKDHQIVFQLAGELNKLNKKSYAVEFIEWFQSNPNNLRYYNGKRLPNGLVPTVSDVSANPGLTGNPSDLADESNSATAPYLTEKWMKEIGDDIYKAHDHAIAEGLDDWSEWGYIHNKMGASLNATEYYTGGDAGSQIFGTMYDDFTFSSTKWRTIDGGLNRLPQAFGPVLGEKVTFNTKVTKITYDGEKVSLQWKKKAFDTKYESKEFENVIVAVPFSVVRTWHLPQFSYTLGKAIKELGYSQACKVALEFKTRFWEHGDRPIHGGCSSTDLPAGSVCYPSYKIGAKGKGVMLSNYASGDMGLRLASMEEKEHVALILENIVEMHGDIARDQYTGNYNRRCWILDEFQSGSWAQPSSGQHKLFMPSYFNLEHNIAFVGEHTDVKHAWISAALESSIRGVVMLLVEHGHVDEAKAIVDKWNAKWMKI</sequence>
<evidence type="ECO:0000259" key="2">
    <source>
        <dbReference type="Pfam" id="PF01593"/>
    </source>
</evidence>
<keyword evidence="4" id="KW-1185">Reference proteome</keyword>
<dbReference type="SUPFAM" id="SSF51905">
    <property type="entry name" value="FAD/NAD(P)-binding domain"/>
    <property type="match status" value="1"/>
</dbReference>
<evidence type="ECO:0000313" key="3">
    <source>
        <dbReference type="EMBL" id="KAG2188103.1"/>
    </source>
</evidence>
<feature type="chain" id="PRO_5034203505" description="Amine oxidase domain-containing protein" evidence="1">
    <location>
        <begin position="21"/>
        <end position="658"/>
    </location>
</feature>
<name>A0A8H7Q930_9FUNG</name>
<dbReference type="OrthoDB" id="7777654at2759"/>
<organism evidence="3 4">
    <name type="scientific">Umbelopsis vinacea</name>
    <dbReference type="NCBI Taxonomy" id="44442"/>
    <lineage>
        <taxon>Eukaryota</taxon>
        <taxon>Fungi</taxon>
        <taxon>Fungi incertae sedis</taxon>
        <taxon>Mucoromycota</taxon>
        <taxon>Mucoromycotina</taxon>
        <taxon>Umbelopsidomycetes</taxon>
        <taxon>Umbelopsidales</taxon>
        <taxon>Umbelopsidaceae</taxon>
        <taxon>Umbelopsis</taxon>
    </lineage>
</organism>